<dbReference type="RefSeq" id="WP_394461318.1">
    <property type="nucleotide sequence ID" value="NZ_JBIGHZ010000004.1"/>
</dbReference>
<dbReference type="Proteomes" id="UP001606099">
    <property type="component" value="Unassembled WGS sequence"/>
</dbReference>
<gene>
    <name evidence="1" type="ORF">ACG0Z6_11035</name>
</gene>
<comment type="caution">
    <text evidence="1">The sequence shown here is derived from an EMBL/GenBank/DDBJ whole genome shotgun (WGS) entry which is preliminary data.</text>
</comment>
<accession>A0ABW7FWT8</accession>
<evidence type="ECO:0000313" key="2">
    <source>
        <dbReference type="Proteomes" id="UP001606099"/>
    </source>
</evidence>
<proteinExistence type="predicted"/>
<evidence type="ECO:0000313" key="1">
    <source>
        <dbReference type="EMBL" id="MFG6448769.1"/>
    </source>
</evidence>
<sequence>MPQFTSARPQAQGPRKPRNPLVAAAQLRHAGAHRCSPGGMRQRAKQEVTQTLKQLYAPLHCP</sequence>
<dbReference type="EMBL" id="JBIGHZ010000004">
    <property type="protein sequence ID" value="MFG6448769.1"/>
    <property type="molecule type" value="Genomic_DNA"/>
</dbReference>
<organism evidence="1 2">
    <name type="scientific">Roseateles rivi</name>
    <dbReference type="NCBI Taxonomy" id="3299028"/>
    <lineage>
        <taxon>Bacteria</taxon>
        <taxon>Pseudomonadati</taxon>
        <taxon>Pseudomonadota</taxon>
        <taxon>Betaproteobacteria</taxon>
        <taxon>Burkholderiales</taxon>
        <taxon>Sphaerotilaceae</taxon>
        <taxon>Roseateles</taxon>
    </lineage>
</organism>
<name>A0ABW7FWT8_9BURK</name>
<protein>
    <submittedName>
        <fullName evidence="1">Uncharacterized protein</fullName>
    </submittedName>
</protein>
<keyword evidence="2" id="KW-1185">Reference proteome</keyword>
<reference evidence="1 2" key="1">
    <citation type="submission" date="2024-08" db="EMBL/GenBank/DDBJ databases">
        <authorList>
            <person name="Lu H."/>
        </authorList>
    </citation>
    <scope>NUCLEOTIDE SEQUENCE [LARGE SCALE GENOMIC DNA]</scope>
    <source>
        <strain evidence="1 2">BYS180W</strain>
    </source>
</reference>